<dbReference type="InterPro" id="IPR001753">
    <property type="entry name" value="Enoyl-CoA_hydra/iso"/>
</dbReference>
<dbReference type="PANTHER" id="PTHR43802:SF1">
    <property type="entry name" value="IP11341P-RELATED"/>
    <property type="match status" value="1"/>
</dbReference>
<evidence type="ECO:0000313" key="4">
    <source>
        <dbReference type="EMBL" id="MEX0428409.1"/>
    </source>
</evidence>
<evidence type="ECO:0000256" key="3">
    <source>
        <dbReference type="SAM" id="MobiDB-lite"/>
    </source>
</evidence>
<sequence length="278" mass="29384">MTLHVTDEGPVRTLTFDNPGRKNAIDVPTLQALGEALHRTAYDDGVRVVVLTGAGGDFSSGADLSRNDHPLSAAHPMTRMRLWADTVTTLHDLPQPVIARVEGVVVGAAANLALGCDFVVAATTARFSEIFARRGLSLDAGGSWLLPRAVGLLQAKRLALLGEIVGAEEMLALGLATWVKEPNELDAFVTDLAVRLAAGPPVALALTKQMLHHGSTSSFEAALAQESAAQTVNFGTDAPAARRAFAERTEPDFTGAWRLDTTPDATGAKPATDQEDFR</sequence>
<comment type="similarity">
    <text evidence="1 2">Belongs to the enoyl-CoA hydratase/isomerase family.</text>
</comment>
<dbReference type="CDD" id="cd06558">
    <property type="entry name" value="crotonase-like"/>
    <property type="match status" value="1"/>
</dbReference>
<dbReference type="Proteomes" id="UP001556631">
    <property type="component" value="Unassembled WGS sequence"/>
</dbReference>
<reference evidence="4 5" key="1">
    <citation type="submission" date="2024-07" db="EMBL/GenBank/DDBJ databases">
        <authorList>
            <person name="Lee S."/>
            <person name="Kang M."/>
        </authorList>
    </citation>
    <scope>NUCLEOTIDE SEQUENCE [LARGE SCALE GENOMIC DNA]</scope>
    <source>
        <strain evidence="4 5">DS6</strain>
    </source>
</reference>
<dbReference type="PANTHER" id="PTHR43802">
    <property type="entry name" value="ENOYL-COA HYDRATASE"/>
    <property type="match status" value="1"/>
</dbReference>
<keyword evidence="5" id="KW-1185">Reference proteome</keyword>
<dbReference type="Pfam" id="PF00378">
    <property type="entry name" value="ECH_1"/>
    <property type="match status" value="1"/>
</dbReference>
<feature type="region of interest" description="Disordered" evidence="3">
    <location>
        <begin position="252"/>
        <end position="278"/>
    </location>
</feature>
<dbReference type="EMBL" id="JBFPJR010000020">
    <property type="protein sequence ID" value="MEX0428409.1"/>
    <property type="molecule type" value="Genomic_DNA"/>
</dbReference>
<organism evidence="4 5">
    <name type="scientific">Nocardioides eburneus</name>
    <dbReference type="NCBI Taxonomy" id="3231482"/>
    <lineage>
        <taxon>Bacteria</taxon>
        <taxon>Bacillati</taxon>
        <taxon>Actinomycetota</taxon>
        <taxon>Actinomycetes</taxon>
        <taxon>Propionibacteriales</taxon>
        <taxon>Nocardioidaceae</taxon>
        <taxon>Nocardioides</taxon>
    </lineage>
</organism>
<dbReference type="InterPro" id="IPR029045">
    <property type="entry name" value="ClpP/crotonase-like_dom_sf"/>
</dbReference>
<protein>
    <submittedName>
        <fullName evidence="4">Enoyl-CoA hydratase/isomerase family protein</fullName>
    </submittedName>
</protein>
<dbReference type="SUPFAM" id="SSF52096">
    <property type="entry name" value="ClpP/crotonase"/>
    <property type="match status" value="1"/>
</dbReference>
<name>A0ABV3SZP2_9ACTN</name>
<dbReference type="PROSITE" id="PS00166">
    <property type="entry name" value="ENOYL_COA_HYDRATASE"/>
    <property type="match status" value="1"/>
</dbReference>
<gene>
    <name evidence="4" type="ORF">AB3X52_12330</name>
</gene>
<accession>A0ABV3SZP2</accession>
<evidence type="ECO:0000256" key="1">
    <source>
        <dbReference type="ARBA" id="ARBA00005254"/>
    </source>
</evidence>
<evidence type="ECO:0000256" key="2">
    <source>
        <dbReference type="RuleBase" id="RU003707"/>
    </source>
</evidence>
<dbReference type="RefSeq" id="WP_367994379.1">
    <property type="nucleotide sequence ID" value="NZ_JBFPJR010000020.1"/>
</dbReference>
<dbReference type="Gene3D" id="3.90.226.10">
    <property type="entry name" value="2-enoyl-CoA Hydratase, Chain A, domain 1"/>
    <property type="match status" value="1"/>
</dbReference>
<evidence type="ECO:0000313" key="5">
    <source>
        <dbReference type="Proteomes" id="UP001556631"/>
    </source>
</evidence>
<dbReference type="InterPro" id="IPR018376">
    <property type="entry name" value="Enoyl-CoA_hyd/isom_CS"/>
</dbReference>
<proteinExistence type="inferred from homology"/>
<comment type="caution">
    <text evidence="4">The sequence shown here is derived from an EMBL/GenBank/DDBJ whole genome shotgun (WGS) entry which is preliminary data.</text>
</comment>